<feature type="repeat" description="ANK" evidence="5">
    <location>
        <begin position="215"/>
        <end position="247"/>
    </location>
</feature>
<feature type="repeat" description="ANK" evidence="5">
    <location>
        <begin position="377"/>
        <end position="409"/>
    </location>
</feature>
<dbReference type="PRINTS" id="PR01415">
    <property type="entry name" value="ANKYRIN"/>
</dbReference>
<reference evidence="8 9" key="1">
    <citation type="journal article" date="2013" name="PLoS Genet.">
        <title>Distinctive expansion of potential virulence genes in the genome of the oomycete fish pathogen Saprolegnia parasitica.</title>
        <authorList>
            <person name="Jiang R.H."/>
            <person name="de Bruijn I."/>
            <person name="Haas B.J."/>
            <person name="Belmonte R."/>
            <person name="Lobach L."/>
            <person name="Christie J."/>
            <person name="van den Ackerveken G."/>
            <person name="Bottin A."/>
            <person name="Bulone V."/>
            <person name="Diaz-Moreno S.M."/>
            <person name="Dumas B."/>
            <person name="Fan L."/>
            <person name="Gaulin E."/>
            <person name="Govers F."/>
            <person name="Grenville-Briggs L.J."/>
            <person name="Horner N.R."/>
            <person name="Levin J.Z."/>
            <person name="Mammella M."/>
            <person name="Meijer H.J."/>
            <person name="Morris P."/>
            <person name="Nusbaum C."/>
            <person name="Oome S."/>
            <person name="Phillips A.J."/>
            <person name="van Rooyen D."/>
            <person name="Rzeszutek E."/>
            <person name="Saraiva M."/>
            <person name="Secombes C.J."/>
            <person name="Seidl M.F."/>
            <person name="Snel B."/>
            <person name="Stassen J.H."/>
            <person name="Sykes S."/>
            <person name="Tripathy S."/>
            <person name="van den Berg H."/>
            <person name="Vega-Arreguin J.C."/>
            <person name="Wawra S."/>
            <person name="Young S.K."/>
            <person name="Zeng Q."/>
            <person name="Dieguez-Uribeondo J."/>
            <person name="Russ C."/>
            <person name="Tyler B.M."/>
            <person name="van West P."/>
        </authorList>
    </citation>
    <scope>NUCLEOTIDE SEQUENCE [LARGE SCALE GENOMIC DNA]</scope>
    <source>
        <strain evidence="8 9">CBS 223.65</strain>
    </source>
</reference>
<dbReference type="Gene3D" id="1.25.40.20">
    <property type="entry name" value="Ankyrin repeat-containing domain"/>
    <property type="match status" value="4"/>
</dbReference>
<evidence type="ECO:0000256" key="2">
    <source>
        <dbReference type="ARBA" id="ARBA00022741"/>
    </source>
</evidence>
<keyword evidence="4 5" id="KW-0040">ANK repeat</keyword>
<organism evidence="8 9">
    <name type="scientific">Saprolegnia parasitica (strain CBS 223.65)</name>
    <dbReference type="NCBI Taxonomy" id="695850"/>
    <lineage>
        <taxon>Eukaryota</taxon>
        <taxon>Sar</taxon>
        <taxon>Stramenopiles</taxon>
        <taxon>Oomycota</taxon>
        <taxon>Saprolegniomycetes</taxon>
        <taxon>Saprolegniales</taxon>
        <taxon>Saprolegniaceae</taxon>
        <taxon>Saprolegnia</taxon>
    </lineage>
</organism>
<keyword evidence="1" id="KW-0677">Repeat</keyword>
<evidence type="ECO:0000256" key="3">
    <source>
        <dbReference type="ARBA" id="ARBA00022840"/>
    </source>
</evidence>
<dbReference type="InterPro" id="IPR017441">
    <property type="entry name" value="Protein_kinase_ATP_BS"/>
</dbReference>
<evidence type="ECO:0000256" key="4">
    <source>
        <dbReference type="ARBA" id="ARBA00023043"/>
    </source>
</evidence>
<dbReference type="PROSITE" id="PS00108">
    <property type="entry name" value="PROTEIN_KINASE_ST"/>
    <property type="match status" value="1"/>
</dbReference>
<feature type="domain" description="Protein kinase" evidence="7">
    <location>
        <begin position="607"/>
        <end position="792"/>
    </location>
</feature>
<dbReference type="InterPro" id="IPR008271">
    <property type="entry name" value="Ser/Thr_kinase_AS"/>
</dbReference>
<dbReference type="VEuPathDB" id="FungiDB:SPRG_13085"/>
<dbReference type="InterPro" id="IPR002110">
    <property type="entry name" value="Ankyrin_rpt"/>
</dbReference>
<feature type="repeat" description="ANK" evidence="5">
    <location>
        <begin position="444"/>
        <end position="476"/>
    </location>
</feature>
<dbReference type="InterPro" id="IPR000719">
    <property type="entry name" value="Prot_kinase_dom"/>
</dbReference>
<keyword evidence="2 6" id="KW-0547">Nucleotide-binding</keyword>
<gene>
    <name evidence="8" type="ORF">SPRG_13085</name>
</gene>
<feature type="repeat" description="ANK" evidence="5">
    <location>
        <begin position="312"/>
        <end position="344"/>
    </location>
</feature>
<dbReference type="Pfam" id="PF00069">
    <property type="entry name" value="Pkinase"/>
    <property type="match status" value="2"/>
</dbReference>
<dbReference type="Pfam" id="PF12796">
    <property type="entry name" value="Ank_2"/>
    <property type="match status" value="3"/>
</dbReference>
<dbReference type="SMART" id="SM00220">
    <property type="entry name" value="S_TKc"/>
    <property type="match status" value="1"/>
</dbReference>
<dbReference type="OrthoDB" id="303876at2759"/>
<dbReference type="RefSeq" id="XP_012207348.1">
    <property type="nucleotide sequence ID" value="XM_012351958.1"/>
</dbReference>
<dbReference type="GeneID" id="24134990"/>
<sequence>MDRGNLTKYLDKIAADKPVPVAYTPIEILWVVANALNDLHANNIVHRDVKTDNILLSSKYYIKVADVGIANDETTNMTTVAGTSKWRAPEVLTSGSRYGKAADIYSFGILLQTLYPNPRDASAEWAQALAADCTAVDRTRRPTAEQLVRILLPELLSQPHLVTSLYAFEQDRAIIGQFPGCSHVEELIEAIEDGDVDIARTLLASGVHPDSFGEEGETPLLHAVHLGAVAMIDVLLAYHADVNIANSVCGLSHETRSSSTALDRLLRVETINVNVQTDELDTPLHLASAEGCLANVIALVNAGADLEATDVNLNRPLHFAASYGRKDVAGVLLQRGVRTSERNARGETPLHIAMMCNHGDVATLLVEANADIDALANGRSSLHYACEYGVADVIPALLARGADVNAKHDGSVSLLFSAIEDNRTDVVAALLASPDIDLLERHADGTTILHLAVLKGNHDIVRRLIEAGVDVGQREIQSGLCAMDLALVKNDRDMDQLLEPAMNHIQALMRAIRRQNVPRCATLLQKPHSCHFCDEKGNSLVHTAVLTGNEAILDLLLAKPRTQCDTRNNEDKTPLALAIECGRSSMAKKLFHRTHTPVVAISEAEYDVTTAELGAGGFGVVVLGSYLGQKVAVKKLKNAGFRTPFEAEINTLLACPSPYLVQLIAIADRGSKTPELLFECMDGGSLRAHLNKKRLNEHTQVKVTNLQVAWVVANALKDLHAKKLVHRDVKSDNVLLSASGEIKLGDLGLVRFEATEMTGTRYWMAPEILQAQGTTYGRPADIYAKHRPIAVL</sequence>
<dbReference type="PROSITE" id="PS50297">
    <property type="entry name" value="ANK_REP_REGION"/>
    <property type="match status" value="6"/>
</dbReference>
<evidence type="ECO:0000259" key="7">
    <source>
        <dbReference type="PROSITE" id="PS50011"/>
    </source>
</evidence>
<dbReference type="InterPro" id="IPR036770">
    <property type="entry name" value="Ankyrin_rpt-contain_sf"/>
</dbReference>
<dbReference type="PROSITE" id="PS50011">
    <property type="entry name" value="PROTEIN_KINASE_DOM"/>
    <property type="match status" value="2"/>
</dbReference>
<accession>A0A067C506</accession>
<dbReference type="Proteomes" id="UP000030745">
    <property type="component" value="Unassembled WGS sequence"/>
</dbReference>
<dbReference type="InterPro" id="IPR011009">
    <property type="entry name" value="Kinase-like_dom_sf"/>
</dbReference>
<dbReference type="EMBL" id="KK583278">
    <property type="protein sequence ID" value="KDO21902.1"/>
    <property type="molecule type" value="Genomic_DNA"/>
</dbReference>
<feature type="repeat" description="ANK" evidence="5">
    <location>
        <begin position="345"/>
        <end position="377"/>
    </location>
</feature>
<evidence type="ECO:0000313" key="9">
    <source>
        <dbReference type="Proteomes" id="UP000030745"/>
    </source>
</evidence>
<dbReference type="PANTHER" id="PTHR24198:SF165">
    <property type="entry name" value="ANKYRIN REPEAT-CONTAINING PROTEIN-RELATED"/>
    <property type="match status" value="1"/>
</dbReference>
<dbReference type="SUPFAM" id="SSF56112">
    <property type="entry name" value="Protein kinase-like (PK-like)"/>
    <property type="match status" value="2"/>
</dbReference>
<name>A0A067C506_SAPPC</name>
<dbReference type="PANTHER" id="PTHR24198">
    <property type="entry name" value="ANKYRIN REPEAT AND PROTEIN KINASE DOMAIN-CONTAINING PROTEIN"/>
    <property type="match status" value="1"/>
</dbReference>
<dbReference type="STRING" id="695850.A0A067C506"/>
<feature type="binding site" evidence="6">
    <location>
        <position position="635"/>
    </location>
    <ligand>
        <name>ATP</name>
        <dbReference type="ChEBI" id="CHEBI:30616"/>
    </ligand>
</feature>
<evidence type="ECO:0000313" key="8">
    <source>
        <dbReference type="EMBL" id="KDO21902.1"/>
    </source>
</evidence>
<keyword evidence="3 6" id="KW-0067">ATP-binding</keyword>
<dbReference type="PROSITE" id="PS50088">
    <property type="entry name" value="ANK_REPEAT"/>
    <property type="match status" value="6"/>
</dbReference>
<evidence type="ECO:0000256" key="5">
    <source>
        <dbReference type="PROSITE-ProRule" id="PRU00023"/>
    </source>
</evidence>
<dbReference type="SMART" id="SM00248">
    <property type="entry name" value="ANK"/>
    <property type="match status" value="11"/>
</dbReference>
<dbReference type="Pfam" id="PF13637">
    <property type="entry name" value="Ank_4"/>
    <property type="match status" value="1"/>
</dbReference>
<protein>
    <submittedName>
        <fullName evidence="8">TKL protein kinase</fullName>
    </submittedName>
</protein>
<dbReference type="Gene3D" id="1.10.510.10">
    <property type="entry name" value="Transferase(Phosphotransferase) domain 1"/>
    <property type="match status" value="2"/>
</dbReference>
<dbReference type="SUPFAM" id="SSF48403">
    <property type="entry name" value="Ankyrin repeat"/>
    <property type="match status" value="2"/>
</dbReference>
<dbReference type="AlphaFoldDB" id="A0A067C506"/>
<feature type="repeat" description="ANK" evidence="5">
    <location>
        <begin position="279"/>
        <end position="311"/>
    </location>
</feature>
<dbReference type="Pfam" id="PF00023">
    <property type="entry name" value="Ank"/>
    <property type="match status" value="1"/>
</dbReference>
<proteinExistence type="predicted"/>
<keyword evidence="8" id="KW-0808">Transferase</keyword>
<dbReference type="KEGG" id="spar:SPRG_13085"/>
<evidence type="ECO:0000256" key="1">
    <source>
        <dbReference type="ARBA" id="ARBA00022737"/>
    </source>
</evidence>
<evidence type="ECO:0000256" key="6">
    <source>
        <dbReference type="PROSITE-ProRule" id="PRU10141"/>
    </source>
</evidence>
<dbReference type="PROSITE" id="PS00107">
    <property type="entry name" value="PROTEIN_KINASE_ATP"/>
    <property type="match status" value="1"/>
</dbReference>
<keyword evidence="9" id="KW-1185">Reference proteome</keyword>
<dbReference type="GO" id="GO:0004672">
    <property type="term" value="F:protein kinase activity"/>
    <property type="evidence" value="ECO:0007669"/>
    <property type="project" value="InterPro"/>
</dbReference>
<feature type="domain" description="Protein kinase" evidence="7">
    <location>
        <begin position="1"/>
        <end position="161"/>
    </location>
</feature>
<keyword evidence="8" id="KW-0418">Kinase</keyword>
<dbReference type="GO" id="GO:0005524">
    <property type="term" value="F:ATP binding"/>
    <property type="evidence" value="ECO:0007669"/>
    <property type="project" value="UniProtKB-UniRule"/>
</dbReference>